<evidence type="ECO:0000313" key="5">
    <source>
        <dbReference type="Proteomes" id="UP000442694"/>
    </source>
</evidence>
<dbReference type="InterPro" id="IPR050214">
    <property type="entry name" value="Cys_Synth/Cystath_Beta-Synth"/>
</dbReference>
<dbReference type="GO" id="GO:1901605">
    <property type="term" value="P:alpha-amino acid metabolic process"/>
    <property type="evidence" value="ECO:0007669"/>
    <property type="project" value="UniProtKB-ARBA"/>
</dbReference>
<evidence type="ECO:0000256" key="2">
    <source>
        <dbReference type="ARBA" id="ARBA00022898"/>
    </source>
</evidence>
<dbReference type="InterPro" id="IPR036052">
    <property type="entry name" value="TrpB-like_PALP_sf"/>
</dbReference>
<evidence type="ECO:0000259" key="3">
    <source>
        <dbReference type="Pfam" id="PF00291"/>
    </source>
</evidence>
<gene>
    <name evidence="4" type="ORF">GCL57_12705</name>
</gene>
<keyword evidence="5" id="KW-1185">Reference proteome</keyword>
<comment type="cofactor">
    <cofactor evidence="1">
        <name>pyridoxal 5'-phosphate</name>
        <dbReference type="ChEBI" id="CHEBI:597326"/>
    </cofactor>
</comment>
<dbReference type="CDD" id="cd00640">
    <property type="entry name" value="Trp-synth-beta_II"/>
    <property type="match status" value="1"/>
</dbReference>
<feature type="domain" description="Tryptophan synthase beta chain-like PALP" evidence="3">
    <location>
        <begin position="14"/>
        <end position="293"/>
    </location>
</feature>
<dbReference type="Proteomes" id="UP000442694">
    <property type="component" value="Unassembled WGS sequence"/>
</dbReference>
<dbReference type="PANTHER" id="PTHR10314">
    <property type="entry name" value="CYSTATHIONINE BETA-SYNTHASE"/>
    <property type="match status" value="1"/>
</dbReference>
<name>A0A833JAY6_9BACT</name>
<dbReference type="SUPFAM" id="SSF53686">
    <property type="entry name" value="Tryptophan synthase beta subunit-like PLP-dependent enzymes"/>
    <property type="match status" value="1"/>
</dbReference>
<evidence type="ECO:0000256" key="1">
    <source>
        <dbReference type="ARBA" id="ARBA00001933"/>
    </source>
</evidence>
<organism evidence="4 5">
    <name type="scientific">Fluviispira multicolorata</name>
    <dbReference type="NCBI Taxonomy" id="2654512"/>
    <lineage>
        <taxon>Bacteria</taxon>
        <taxon>Pseudomonadati</taxon>
        <taxon>Bdellovibrionota</taxon>
        <taxon>Oligoflexia</taxon>
        <taxon>Silvanigrellales</taxon>
        <taxon>Silvanigrellaceae</taxon>
        <taxon>Fluviispira</taxon>
    </lineage>
</organism>
<dbReference type="EMBL" id="WFLN01000009">
    <property type="protein sequence ID" value="KAB8028573.1"/>
    <property type="molecule type" value="Genomic_DNA"/>
</dbReference>
<dbReference type="RefSeq" id="WP_152213724.1">
    <property type="nucleotide sequence ID" value="NZ_WFLN01000009.1"/>
</dbReference>
<proteinExistence type="predicted"/>
<evidence type="ECO:0000313" key="4">
    <source>
        <dbReference type="EMBL" id="KAB8028573.1"/>
    </source>
</evidence>
<dbReference type="InterPro" id="IPR001926">
    <property type="entry name" value="TrpB-like_PALP"/>
</dbReference>
<keyword evidence="2" id="KW-0663">Pyridoxal phosphate</keyword>
<protein>
    <submittedName>
        <fullName evidence="4">Pyridoxal-phosphate dependent enzyme</fullName>
    </submittedName>
</protein>
<reference evidence="4 5" key="1">
    <citation type="submission" date="2019-10" db="EMBL/GenBank/DDBJ databases">
        <title>New genus of Silvanigrellaceae.</title>
        <authorList>
            <person name="Pitt A."/>
            <person name="Hahn M.W."/>
        </authorList>
    </citation>
    <scope>NUCLEOTIDE SEQUENCE [LARGE SCALE GENOMIC DNA]</scope>
    <source>
        <strain evidence="4 5">33A1-SZDP</strain>
    </source>
</reference>
<dbReference type="AlphaFoldDB" id="A0A833JAY6"/>
<dbReference type="Gene3D" id="3.40.50.1100">
    <property type="match status" value="2"/>
</dbReference>
<comment type="caution">
    <text evidence="4">The sequence shown here is derived from an EMBL/GenBank/DDBJ whole genome shotgun (WGS) entry which is preliminary data.</text>
</comment>
<dbReference type="Pfam" id="PF00291">
    <property type="entry name" value="PALP"/>
    <property type="match status" value="1"/>
</dbReference>
<accession>A0A833JAY6</accession>
<sequence>MNSIDCLDRIMNLQTPLVQSSEDDRIFMKLEGGSLNYNHKFRSAAYLVKKALEANIDLSKVADRSSGSWSMALSHCVYLAKGKSQFITTKVPHPYLAKIVESKNGVFKMVKNNSVRIEELNKLVHDEGWYTFNQHSNLDLINAFKETLGRQLVNDLNFMGISPKYIVAPVGTGGLLAGASLALKENKFATKIVGCDISSSIVNQAKRSMTYKLSACRGVGSEDEICHTFIESSKYIDEILVSNIYNTLHEMKRFTNRYPFTVGMSTCLALSVVKTHLLKKCRANESILIISPDRGETYTDEINCALKIYNGY</sequence>